<gene>
    <name evidence="1" type="ORF">KV396_14465</name>
</gene>
<reference evidence="1 2" key="1">
    <citation type="submission" date="2021-06" db="EMBL/GenBank/DDBJ databases">
        <title>Genome-based taxonomic framework of Microbacterium strains isolated from marine environment, the description of four new species and reclassification of four preexisting species.</title>
        <authorList>
            <person name="Lee S.D."/>
            <person name="Kim S.-M."/>
            <person name="Byeon Y.-S."/>
            <person name="Yang H.L."/>
            <person name="Kim I.S."/>
        </authorList>
    </citation>
    <scope>NUCLEOTIDE SEQUENCE [LARGE SCALE GENOMIC DNA]</scope>
    <source>
        <strain evidence="1 2">SSW1-36</strain>
    </source>
</reference>
<dbReference type="Proteomes" id="UP000831963">
    <property type="component" value="Chromosome"/>
</dbReference>
<evidence type="ECO:0000313" key="1">
    <source>
        <dbReference type="EMBL" id="UPL15606.1"/>
    </source>
</evidence>
<keyword evidence="2" id="KW-1185">Reference proteome</keyword>
<name>A0ABY4IUQ5_9MICO</name>
<organism evidence="1 2">
    <name type="scientific">Microbacterium galbinum</name>
    <dbReference type="NCBI Taxonomy" id="2851646"/>
    <lineage>
        <taxon>Bacteria</taxon>
        <taxon>Bacillati</taxon>
        <taxon>Actinomycetota</taxon>
        <taxon>Actinomycetes</taxon>
        <taxon>Micrococcales</taxon>
        <taxon>Microbacteriaceae</taxon>
        <taxon>Microbacterium</taxon>
    </lineage>
</organism>
<accession>A0ABY4IUQ5</accession>
<dbReference type="EMBL" id="CP078077">
    <property type="protein sequence ID" value="UPL15606.1"/>
    <property type="molecule type" value="Genomic_DNA"/>
</dbReference>
<proteinExistence type="predicted"/>
<evidence type="ECO:0000313" key="2">
    <source>
        <dbReference type="Proteomes" id="UP000831963"/>
    </source>
</evidence>
<protein>
    <submittedName>
        <fullName evidence="1">Uncharacterized protein</fullName>
    </submittedName>
</protein>
<sequence>MAISAVVEREFDLAELLRFFDDHCPGRRQGGPHSPRKRVSAPEVISWERGAVQRVFIVVSPVEFFALHERVSHKIVVKTQRSDLSGVKGSQRLGIQFTDGEAHGICRARWFSHGLT</sequence>